<feature type="region of interest" description="Disordered" evidence="1">
    <location>
        <begin position="378"/>
        <end position="399"/>
    </location>
</feature>
<feature type="compositionally biased region" description="Polar residues" evidence="1">
    <location>
        <begin position="667"/>
        <end position="683"/>
    </location>
</feature>
<name>A0ABP1D1D7_9APHY</name>
<gene>
    <name evidence="2" type="ORF">GFSPODELE1_LOCUS3181</name>
</gene>
<feature type="compositionally biased region" description="Polar residues" evidence="1">
    <location>
        <begin position="137"/>
        <end position="148"/>
    </location>
</feature>
<accession>A0ABP1D1D7</accession>
<dbReference type="EMBL" id="OZ037945">
    <property type="protein sequence ID" value="CAL1700524.1"/>
    <property type="molecule type" value="Genomic_DNA"/>
</dbReference>
<protein>
    <submittedName>
        <fullName evidence="2">Uncharacterized protein</fullName>
    </submittedName>
</protein>
<organism evidence="2 3">
    <name type="scientific">Somion occarium</name>
    <dbReference type="NCBI Taxonomy" id="3059160"/>
    <lineage>
        <taxon>Eukaryota</taxon>
        <taxon>Fungi</taxon>
        <taxon>Dikarya</taxon>
        <taxon>Basidiomycota</taxon>
        <taxon>Agaricomycotina</taxon>
        <taxon>Agaricomycetes</taxon>
        <taxon>Polyporales</taxon>
        <taxon>Cerrenaceae</taxon>
        <taxon>Somion</taxon>
    </lineage>
</organism>
<evidence type="ECO:0000313" key="3">
    <source>
        <dbReference type="Proteomes" id="UP001497453"/>
    </source>
</evidence>
<feature type="compositionally biased region" description="Basic and acidic residues" evidence="1">
    <location>
        <begin position="641"/>
        <end position="654"/>
    </location>
</feature>
<feature type="compositionally biased region" description="Polar residues" evidence="1">
    <location>
        <begin position="381"/>
        <end position="392"/>
    </location>
</feature>
<proteinExistence type="predicted"/>
<feature type="region of interest" description="Disordered" evidence="1">
    <location>
        <begin position="477"/>
        <end position="555"/>
    </location>
</feature>
<feature type="region of interest" description="Disordered" evidence="1">
    <location>
        <begin position="575"/>
        <end position="595"/>
    </location>
</feature>
<feature type="compositionally biased region" description="Basic residues" evidence="1">
    <location>
        <begin position="69"/>
        <end position="86"/>
    </location>
</feature>
<sequence length="795" mass="88615">MKLFLPPLFTNPSIYRSLPIEVASISRIIQEQLLVQHRMPFSRYTPIRIVTPNCEVIEDSEPEREERRSKKSRVKTPRTKSRKAQHKLRDTSIIELSSDSSPEPFKSTRPNNAAARAPSILYISDDSDAKEPEVIPSRSQPTTGSNIPLYQAENNETHVEQVGTSQATTPSVRPLRGEKLVAEQPTNDNSGEDSPIRPTLNLARFAYSSSSRASPVPRNLPITASSWRSSFSSIGDSHLPTMKKNKALPSPHPFPDFLDTELVKLRKCVCCDLAWTARKSTAQKVKHIQACGKKNKFSDETIRNLIAKEIDTISEKDENKKVQRPKTLLTEAVDGAAPKKMGRKNQADKEVKTIRSLADTRNDILARARLLLDSEIPADVPTTSNAQPTSSEGPLDTEPFGRSDLATKFGGIPLHVQQAEVSHAYDPTPSFPVFLEHDDSEDEGVSQVQPFTESALAGRFQATRRILELDDMMPSQAYAPPSTFPTSVPLSDDGSDLEDVHGSPSVTPVSPHADISFRNATKDDPASTSKSNANPTSLSSLSRNLNDHPQRPLSTTADLGSALLCKEKLHPSPTQLDITTRRHDPSCVAEPSPTEEYQDACQDYNWNYTPYDEDPYLHYISDEDVRAEPSAYMPDFPPSGRTKDKGKRPQREKIGNIPDGLDLSYNIPPNDNANSHHPLQSHSPLPDKTMTEPRIKKARKKKNTEDPEIPASKARDMPDEELFSKLRECILSDVTLHHRVLRYEPVHFDVFLQLAVGLGVPARGLKLRVRAFLDRQAIHFYGLDPSGRRTKTRHP</sequence>
<evidence type="ECO:0000256" key="1">
    <source>
        <dbReference type="SAM" id="MobiDB-lite"/>
    </source>
</evidence>
<keyword evidence="3" id="KW-1185">Reference proteome</keyword>
<reference evidence="3" key="1">
    <citation type="submission" date="2024-04" db="EMBL/GenBank/DDBJ databases">
        <authorList>
            <person name="Shaw F."/>
            <person name="Minotto A."/>
        </authorList>
    </citation>
    <scope>NUCLEOTIDE SEQUENCE [LARGE SCALE GENOMIC DNA]</scope>
</reference>
<feature type="region of interest" description="Disordered" evidence="1">
    <location>
        <begin position="629"/>
        <end position="715"/>
    </location>
</feature>
<feature type="compositionally biased region" description="Polar residues" evidence="1">
    <location>
        <begin position="526"/>
        <end position="544"/>
    </location>
</feature>
<dbReference type="Proteomes" id="UP001497453">
    <property type="component" value="Chromosome 2"/>
</dbReference>
<evidence type="ECO:0000313" key="2">
    <source>
        <dbReference type="EMBL" id="CAL1700524.1"/>
    </source>
</evidence>
<feature type="region of interest" description="Disordered" evidence="1">
    <location>
        <begin position="59"/>
        <end position="148"/>
    </location>
</feature>